<dbReference type="InterPro" id="IPR004887">
    <property type="entry name" value="GSH_synth_subst-bd"/>
</dbReference>
<feature type="binding site" evidence="10">
    <location>
        <position position="483"/>
    </location>
    <ligand>
        <name>ATP</name>
        <dbReference type="ChEBI" id="CHEBI:30616"/>
    </ligand>
</feature>
<dbReference type="InterPro" id="IPR014049">
    <property type="entry name" value="Glutathione_synthase_N_euk"/>
</dbReference>
<name>A0A9P3F9Z4_9PEZI</name>
<dbReference type="EMBL" id="BOLY01000002">
    <property type="protein sequence ID" value="GIZ39423.1"/>
    <property type="molecule type" value="Genomic_DNA"/>
</dbReference>
<dbReference type="PANTHER" id="PTHR11130:SF0">
    <property type="entry name" value="GLUTATHIONE SYNTHETASE"/>
    <property type="match status" value="1"/>
</dbReference>
<comment type="pathway">
    <text evidence="1 9">Sulfur metabolism; glutathione biosynthesis; glutathione from L-cysteine and L-glutamate: step 2/2.</text>
</comment>
<evidence type="ECO:0000256" key="5">
    <source>
        <dbReference type="ARBA" id="ARBA00022723"/>
    </source>
</evidence>
<reference evidence="12 13" key="1">
    <citation type="submission" date="2021-01" db="EMBL/GenBank/DDBJ databases">
        <title>Cercospora kikuchii MAFF 305040 whole genome shotgun sequence.</title>
        <authorList>
            <person name="Kashiwa T."/>
            <person name="Suzuki T."/>
        </authorList>
    </citation>
    <scope>NUCLEOTIDE SEQUENCE [LARGE SCALE GENOMIC DNA]</scope>
    <source>
        <strain evidence="12 13">MAFF 305040</strain>
    </source>
</reference>
<dbReference type="PIRSF" id="PIRSF001558">
    <property type="entry name" value="GSHase"/>
    <property type="match status" value="1"/>
</dbReference>
<dbReference type="InterPro" id="IPR005615">
    <property type="entry name" value="Glutathione_synthase"/>
</dbReference>
<feature type="binding site" evidence="10">
    <location>
        <position position="514"/>
    </location>
    <ligand>
        <name>ATP</name>
        <dbReference type="ChEBI" id="CHEBI:30616"/>
    </ligand>
</feature>
<dbReference type="AlphaFoldDB" id="A0A9P3F9Z4"/>
<keyword evidence="5 9" id="KW-0479">Metal-binding</keyword>
<evidence type="ECO:0000259" key="11">
    <source>
        <dbReference type="Pfam" id="PF03199"/>
    </source>
</evidence>
<dbReference type="InterPro" id="IPR014042">
    <property type="entry name" value="Glutathione_synthase_a-hlx"/>
</dbReference>
<gene>
    <name evidence="12" type="ORF">CKM354_000280600</name>
</gene>
<protein>
    <recommendedName>
        <fullName evidence="9">Glutathione synthetase</fullName>
        <shortName evidence="9">GSH-S</shortName>
        <ecNumber evidence="9">6.3.2.3</ecNumber>
    </recommendedName>
</protein>
<organism evidence="12 13">
    <name type="scientific">Cercospora kikuchii</name>
    <dbReference type="NCBI Taxonomy" id="84275"/>
    <lineage>
        <taxon>Eukaryota</taxon>
        <taxon>Fungi</taxon>
        <taxon>Dikarya</taxon>
        <taxon>Ascomycota</taxon>
        <taxon>Pezizomycotina</taxon>
        <taxon>Dothideomycetes</taxon>
        <taxon>Dothideomycetidae</taxon>
        <taxon>Mycosphaerellales</taxon>
        <taxon>Mycosphaerellaceae</taxon>
        <taxon>Cercospora</taxon>
    </lineage>
</organism>
<keyword evidence="6 9" id="KW-0547">Nucleotide-binding</keyword>
<dbReference type="RefSeq" id="XP_044653910.1">
    <property type="nucleotide sequence ID" value="XM_044797975.1"/>
</dbReference>
<dbReference type="Pfam" id="PF03917">
    <property type="entry name" value="GSH_synth_ATP"/>
    <property type="match status" value="1"/>
</dbReference>
<dbReference type="Pfam" id="PF03199">
    <property type="entry name" value="GSH_synthase"/>
    <property type="match status" value="1"/>
</dbReference>
<feature type="binding site" evidence="10">
    <location>
        <position position="433"/>
    </location>
    <ligand>
        <name>ATP</name>
        <dbReference type="ChEBI" id="CHEBI:30616"/>
    </ligand>
</feature>
<dbReference type="InterPro" id="IPR014709">
    <property type="entry name" value="Glutathione_synthase_C_euk"/>
</dbReference>
<dbReference type="OrthoDB" id="2020073at2759"/>
<dbReference type="Proteomes" id="UP000825890">
    <property type="component" value="Unassembled WGS sequence"/>
</dbReference>
<keyword evidence="7 9" id="KW-0067">ATP-binding</keyword>
<dbReference type="InterPro" id="IPR037013">
    <property type="entry name" value="GSH-S_sub-bd_sf"/>
</dbReference>
<sequence>MMGVTDEEISHRIREIQDYRLTHGMLLKEFDFGSHIPSRLNQLWHRISKKPTTPCTCQVPETSLPWTTRPLAVSILPTQFPKHLFKQAQELQPLFDELYLRVASDHEWLRQVLSPLIEHDPLVASLWKIYEQVRSAGSKQDVVCGIFRSDYLIDSHDSTLKQVEMNVFSASGFSHAQNVANMHQHVQRTCGSSADLPKNENVDGIADMLAEANSIYCHQLVSTRNEEATPSTEAPQIPHPKTCILMIVQPTNFNIADERPIEHALWSRNIPCYRCEWQNALSHTRLDDDTKTLLFHPPNKQPPLQVSVIYYRAGYQPHEYLHITSGMDSRLRLELSRAIKCPDIATHLTTCKTVQQALTKEGVVEKFLSRSSSFDNDSASTKEIAALKSTFVEMLSFDSPSSKNDWMNIISDPTRVKDYILKANGDGGGHNVYGEAIPAYLKGSIEEEWKKFVLMRRIESPRDAEGMLLLADDSVFKGDVVSELGMAGTCIWRRGKGGVEVLSNRCVGWTLKTKPSGVEGMMVVKGVGAMDCPNLI</sequence>
<evidence type="ECO:0000313" key="12">
    <source>
        <dbReference type="EMBL" id="GIZ39423.1"/>
    </source>
</evidence>
<comment type="cofactor">
    <cofactor evidence="9">
        <name>Mg(2+)</name>
        <dbReference type="ChEBI" id="CHEBI:18420"/>
    </cofactor>
    <text evidence="9">Binds 1 Mg(2+) ion per subunit.</text>
</comment>
<dbReference type="GO" id="GO:0004363">
    <property type="term" value="F:glutathione synthase activity"/>
    <property type="evidence" value="ECO:0007669"/>
    <property type="project" value="UniProtKB-UniRule"/>
</dbReference>
<comment type="caution">
    <text evidence="12">The sequence shown here is derived from an EMBL/GenBank/DDBJ whole genome shotgun (WGS) entry which is preliminary data.</text>
</comment>
<keyword evidence="4 9" id="KW-0317">Glutathione biosynthesis</keyword>
<proteinExistence type="inferred from homology"/>
<dbReference type="Gene3D" id="3.40.50.1760">
    <property type="entry name" value="Glutathione synthase, substrate-binding domain superfamily, eukaryotic"/>
    <property type="match status" value="1"/>
</dbReference>
<evidence type="ECO:0000256" key="3">
    <source>
        <dbReference type="ARBA" id="ARBA00022598"/>
    </source>
</evidence>
<dbReference type="GeneID" id="68288381"/>
<dbReference type="Gene3D" id="3.30.1490.50">
    <property type="match status" value="1"/>
</dbReference>
<evidence type="ECO:0000256" key="6">
    <source>
        <dbReference type="ARBA" id="ARBA00022741"/>
    </source>
</evidence>
<evidence type="ECO:0000256" key="2">
    <source>
        <dbReference type="ARBA" id="ARBA00010385"/>
    </source>
</evidence>
<dbReference type="Gene3D" id="3.30.1490.80">
    <property type="match status" value="1"/>
</dbReference>
<evidence type="ECO:0000256" key="9">
    <source>
        <dbReference type="PIRNR" id="PIRNR001558"/>
    </source>
</evidence>
<keyword evidence="3 9" id="KW-0436">Ligase</keyword>
<dbReference type="SUPFAM" id="SSF52440">
    <property type="entry name" value="PreATP-grasp domain"/>
    <property type="match status" value="1"/>
</dbReference>
<keyword evidence="8 9" id="KW-0460">Magnesium</keyword>
<dbReference type="GO" id="GO:0043295">
    <property type="term" value="F:glutathione binding"/>
    <property type="evidence" value="ECO:0007669"/>
    <property type="project" value="UniProtKB-UniRule"/>
</dbReference>
<evidence type="ECO:0000256" key="8">
    <source>
        <dbReference type="ARBA" id="ARBA00022842"/>
    </source>
</evidence>
<feature type="domain" description="Glutathione synthase substrate-binding" evidence="11">
    <location>
        <begin position="242"/>
        <end position="348"/>
    </location>
</feature>
<dbReference type="SUPFAM" id="SSF56059">
    <property type="entry name" value="Glutathione synthetase ATP-binding domain-like"/>
    <property type="match status" value="1"/>
</dbReference>
<comment type="catalytic activity">
    <reaction evidence="9">
        <text>gamma-L-glutamyl-L-cysteine + glycine + ATP = glutathione + ADP + phosphate + H(+)</text>
        <dbReference type="Rhea" id="RHEA:13557"/>
        <dbReference type="ChEBI" id="CHEBI:15378"/>
        <dbReference type="ChEBI" id="CHEBI:30616"/>
        <dbReference type="ChEBI" id="CHEBI:43474"/>
        <dbReference type="ChEBI" id="CHEBI:57305"/>
        <dbReference type="ChEBI" id="CHEBI:57925"/>
        <dbReference type="ChEBI" id="CHEBI:58173"/>
        <dbReference type="ChEBI" id="CHEBI:456216"/>
        <dbReference type="EC" id="6.3.2.3"/>
    </reaction>
</comment>
<dbReference type="Gene3D" id="3.30.470.20">
    <property type="entry name" value="ATP-grasp fold, B domain"/>
    <property type="match status" value="1"/>
</dbReference>
<dbReference type="Gene3D" id="1.10.1080.10">
    <property type="entry name" value="Glutathione Synthetase, Chain A, domain 3"/>
    <property type="match status" value="1"/>
</dbReference>
<comment type="similarity">
    <text evidence="2 9">Belongs to the eukaryotic GSH synthase family.</text>
</comment>
<dbReference type="GO" id="GO:0005829">
    <property type="term" value="C:cytosol"/>
    <property type="evidence" value="ECO:0007669"/>
    <property type="project" value="TreeGrafter"/>
</dbReference>
<feature type="binding site" evidence="10">
    <location>
        <position position="352"/>
    </location>
    <ligand>
        <name>ATP</name>
        <dbReference type="ChEBI" id="CHEBI:30616"/>
    </ligand>
</feature>
<keyword evidence="13" id="KW-1185">Reference proteome</keyword>
<evidence type="ECO:0000256" key="4">
    <source>
        <dbReference type="ARBA" id="ARBA00022684"/>
    </source>
</evidence>
<dbReference type="GO" id="GO:0005524">
    <property type="term" value="F:ATP binding"/>
    <property type="evidence" value="ECO:0007669"/>
    <property type="project" value="UniProtKB-UniRule"/>
</dbReference>
<dbReference type="EC" id="6.3.2.3" evidence="9"/>
<evidence type="ECO:0000256" key="1">
    <source>
        <dbReference type="ARBA" id="ARBA00004965"/>
    </source>
</evidence>
<evidence type="ECO:0000256" key="7">
    <source>
        <dbReference type="ARBA" id="ARBA00022840"/>
    </source>
</evidence>
<accession>A0A9P3F9Z4</accession>
<dbReference type="PANTHER" id="PTHR11130">
    <property type="entry name" value="GLUTATHIONE SYNTHETASE"/>
    <property type="match status" value="1"/>
</dbReference>
<feature type="binding site" evidence="10">
    <location>
        <begin position="422"/>
        <end position="431"/>
    </location>
    <ligand>
        <name>ATP</name>
        <dbReference type="ChEBI" id="CHEBI:30616"/>
    </ligand>
</feature>
<dbReference type="InterPro" id="IPR016185">
    <property type="entry name" value="PreATP-grasp_dom_sf"/>
</dbReference>
<evidence type="ECO:0000256" key="10">
    <source>
        <dbReference type="PIRSR" id="PIRSR001558-1"/>
    </source>
</evidence>
<feature type="binding site" evidence="10">
    <location>
        <begin position="455"/>
        <end position="458"/>
    </location>
    <ligand>
        <name>ATP</name>
        <dbReference type="ChEBI" id="CHEBI:30616"/>
    </ligand>
</feature>
<evidence type="ECO:0000313" key="13">
    <source>
        <dbReference type="Proteomes" id="UP000825890"/>
    </source>
</evidence>
<dbReference type="GO" id="GO:0000287">
    <property type="term" value="F:magnesium ion binding"/>
    <property type="evidence" value="ECO:0007669"/>
    <property type="project" value="UniProtKB-UniRule"/>
</dbReference>